<keyword evidence="3" id="KW-0732">Signal</keyword>
<name>A0A6J1PQ05_9HYME</name>
<dbReference type="PANTHER" id="PTHR13234:SF71">
    <property type="entry name" value="GAMMA-INTERFERON-INDUCIBLE LYSOSOMAL THIOL REDUCTASE-LIKE PROTEIN"/>
    <property type="match status" value="1"/>
</dbReference>
<comment type="similarity">
    <text evidence="1">Belongs to the GILT family.</text>
</comment>
<dbReference type="PANTHER" id="PTHR13234">
    <property type="entry name" value="GAMMA-INTERFERON INDUCIBLE LYSOSOMAL THIOL REDUCTASE GILT"/>
    <property type="match status" value="1"/>
</dbReference>
<dbReference type="InterPro" id="IPR036249">
    <property type="entry name" value="Thioredoxin-like_sf"/>
</dbReference>
<dbReference type="InterPro" id="IPR004911">
    <property type="entry name" value="Interferon-induced_GILT"/>
</dbReference>
<accession>A0A6J1PQ05</accession>
<evidence type="ECO:0000313" key="5">
    <source>
        <dbReference type="RefSeq" id="XP_024871155.1"/>
    </source>
</evidence>
<feature type="signal peptide" evidence="3">
    <location>
        <begin position="1"/>
        <end position="24"/>
    </location>
</feature>
<keyword evidence="2" id="KW-0325">Glycoprotein</keyword>
<evidence type="ECO:0000256" key="3">
    <source>
        <dbReference type="SAM" id="SignalP"/>
    </source>
</evidence>
<dbReference type="RefSeq" id="XP_024871155.1">
    <property type="nucleotide sequence ID" value="XM_025015387.1"/>
</dbReference>
<dbReference type="Proteomes" id="UP000504618">
    <property type="component" value="Unplaced"/>
</dbReference>
<proteinExistence type="inferred from homology"/>
<dbReference type="OrthoDB" id="958254at2759"/>
<feature type="chain" id="PRO_5026941896" evidence="3">
    <location>
        <begin position="25"/>
        <end position="238"/>
    </location>
</feature>
<evidence type="ECO:0000256" key="1">
    <source>
        <dbReference type="ARBA" id="ARBA00005679"/>
    </source>
</evidence>
<gene>
    <name evidence="5" type="primary">LOC112454151</name>
</gene>
<protein>
    <submittedName>
        <fullName evidence="5">Gamma-interferon-inducible lysosomal thiol reductase-like</fullName>
    </submittedName>
</protein>
<evidence type="ECO:0000256" key="2">
    <source>
        <dbReference type="ARBA" id="ARBA00023180"/>
    </source>
</evidence>
<sequence>MGLGFRWRLVFLLLLGLLLWQTSKIWLAFLQDGPATPELQVNQAATPLSEKDDPASQKVHVAVYYEALCPDSRSFVLKQLVPTYRKLPANVQIELVPYGKAKTVKTNDGYQFMCQHGPIECQANIVHACSIDVIEDPSVRLQFVACMIENNIDPVGIMNTCAGRISVDLESMKKCTSTARGKELLAKYGEMTNSLVPRVSFIPTITLDGSSEHQVRILKNLLKEVCLRFKVTPKECVS</sequence>
<reference evidence="5" key="1">
    <citation type="submission" date="2025-08" db="UniProtKB">
        <authorList>
            <consortium name="RefSeq"/>
        </authorList>
    </citation>
    <scope>IDENTIFICATION</scope>
    <source>
        <tissue evidence="5">Whole body</tissue>
    </source>
</reference>
<keyword evidence="4" id="KW-1185">Reference proteome</keyword>
<dbReference type="GeneID" id="112454151"/>
<dbReference type="AlphaFoldDB" id="A0A6J1PQ05"/>
<dbReference type="SUPFAM" id="SSF52833">
    <property type="entry name" value="Thioredoxin-like"/>
    <property type="match status" value="1"/>
</dbReference>
<dbReference type="GO" id="GO:0016671">
    <property type="term" value="F:oxidoreductase activity, acting on a sulfur group of donors, disulfide as acceptor"/>
    <property type="evidence" value="ECO:0007669"/>
    <property type="project" value="InterPro"/>
</dbReference>
<dbReference type="Pfam" id="PF03227">
    <property type="entry name" value="GILT"/>
    <property type="match status" value="1"/>
</dbReference>
<evidence type="ECO:0000313" key="4">
    <source>
        <dbReference type="Proteomes" id="UP000504618"/>
    </source>
</evidence>
<organism evidence="4 5">
    <name type="scientific">Temnothorax curvispinosus</name>
    <dbReference type="NCBI Taxonomy" id="300111"/>
    <lineage>
        <taxon>Eukaryota</taxon>
        <taxon>Metazoa</taxon>
        <taxon>Ecdysozoa</taxon>
        <taxon>Arthropoda</taxon>
        <taxon>Hexapoda</taxon>
        <taxon>Insecta</taxon>
        <taxon>Pterygota</taxon>
        <taxon>Neoptera</taxon>
        <taxon>Endopterygota</taxon>
        <taxon>Hymenoptera</taxon>
        <taxon>Apocrita</taxon>
        <taxon>Aculeata</taxon>
        <taxon>Formicoidea</taxon>
        <taxon>Formicidae</taxon>
        <taxon>Myrmicinae</taxon>
        <taxon>Temnothorax</taxon>
    </lineage>
</organism>